<evidence type="ECO:0000256" key="1">
    <source>
        <dbReference type="SAM" id="SignalP"/>
    </source>
</evidence>
<proteinExistence type="predicted"/>
<keyword evidence="1" id="KW-0732">Signal</keyword>
<name>A0A2P2PPT0_RHIMU</name>
<dbReference type="AlphaFoldDB" id="A0A2P2PPT0"/>
<sequence>MSCLVQTCVCENLLFLFSLCCTHTQICIRYLKKISCIYFT</sequence>
<organism evidence="2">
    <name type="scientific">Rhizophora mucronata</name>
    <name type="common">Asiatic mangrove</name>
    <dbReference type="NCBI Taxonomy" id="61149"/>
    <lineage>
        <taxon>Eukaryota</taxon>
        <taxon>Viridiplantae</taxon>
        <taxon>Streptophyta</taxon>
        <taxon>Embryophyta</taxon>
        <taxon>Tracheophyta</taxon>
        <taxon>Spermatophyta</taxon>
        <taxon>Magnoliopsida</taxon>
        <taxon>eudicotyledons</taxon>
        <taxon>Gunneridae</taxon>
        <taxon>Pentapetalae</taxon>
        <taxon>rosids</taxon>
        <taxon>fabids</taxon>
        <taxon>Malpighiales</taxon>
        <taxon>Rhizophoraceae</taxon>
        <taxon>Rhizophora</taxon>
    </lineage>
</organism>
<reference evidence="2" key="1">
    <citation type="submission" date="2018-02" db="EMBL/GenBank/DDBJ databases">
        <title>Rhizophora mucronata_Transcriptome.</title>
        <authorList>
            <person name="Meera S.P."/>
            <person name="Sreeshan A."/>
            <person name="Augustine A."/>
        </authorList>
    </citation>
    <scope>NUCLEOTIDE SEQUENCE</scope>
    <source>
        <tissue evidence="2">Leaf</tissue>
    </source>
</reference>
<evidence type="ECO:0000313" key="2">
    <source>
        <dbReference type="EMBL" id="MBX56750.1"/>
    </source>
</evidence>
<feature type="signal peptide" evidence="1">
    <location>
        <begin position="1"/>
        <end position="24"/>
    </location>
</feature>
<dbReference type="EMBL" id="GGEC01076266">
    <property type="protein sequence ID" value="MBX56750.1"/>
    <property type="molecule type" value="Transcribed_RNA"/>
</dbReference>
<accession>A0A2P2PPT0</accession>
<feature type="chain" id="PRO_5015179230" evidence="1">
    <location>
        <begin position="25"/>
        <end position="40"/>
    </location>
</feature>
<protein>
    <submittedName>
        <fullName evidence="2">Uncharacterized protein</fullName>
    </submittedName>
</protein>